<dbReference type="AlphaFoldDB" id="A0A4V2XSM0"/>
<reference evidence="6 7" key="1">
    <citation type="submission" date="2019-03" db="EMBL/GenBank/DDBJ databases">
        <title>Draft genome sequences of novel Actinobacteria.</title>
        <authorList>
            <person name="Sahin N."/>
            <person name="Ay H."/>
            <person name="Saygin H."/>
        </authorList>
    </citation>
    <scope>NUCLEOTIDE SEQUENCE [LARGE SCALE GENOMIC DNA]</scope>
    <source>
        <strain evidence="6 7">JCM 30547</strain>
    </source>
</reference>
<keyword evidence="1" id="KW-0805">Transcription regulation</keyword>
<dbReference type="GO" id="GO:0003677">
    <property type="term" value="F:DNA binding"/>
    <property type="evidence" value="ECO:0007669"/>
    <property type="project" value="UniProtKB-KW"/>
</dbReference>
<dbReference type="SMART" id="SM00418">
    <property type="entry name" value="HTH_ARSR"/>
    <property type="match status" value="1"/>
</dbReference>
<evidence type="ECO:0000313" key="7">
    <source>
        <dbReference type="Proteomes" id="UP000295075"/>
    </source>
</evidence>
<feature type="region of interest" description="Disordered" evidence="4">
    <location>
        <begin position="251"/>
        <end position="271"/>
    </location>
</feature>
<dbReference type="Proteomes" id="UP000295075">
    <property type="component" value="Unassembled WGS sequence"/>
</dbReference>
<dbReference type="InterPro" id="IPR051011">
    <property type="entry name" value="Metal_resp_trans_reg"/>
</dbReference>
<gene>
    <name evidence="6" type="ORF">E1261_04330</name>
</gene>
<keyword evidence="3" id="KW-0804">Transcription</keyword>
<organism evidence="6 7">
    <name type="scientific">Kribbella albertanoniae</name>
    <dbReference type="NCBI Taxonomy" id="1266829"/>
    <lineage>
        <taxon>Bacteria</taxon>
        <taxon>Bacillati</taxon>
        <taxon>Actinomycetota</taxon>
        <taxon>Actinomycetes</taxon>
        <taxon>Propionibacteriales</taxon>
        <taxon>Kribbellaceae</taxon>
        <taxon>Kribbella</taxon>
    </lineage>
</organism>
<proteinExistence type="predicted"/>
<accession>A0A4V2XSM0</accession>
<keyword evidence="2" id="KW-0238">DNA-binding</keyword>
<comment type="caution">
    <text evidence="6">The sequence shown here is derived from an EMBL/GenBank/DDBJ whole genome shotgun (WGS) entry which is preliminary data.</text>
</comment>
<evidence type="ECO:0000256" key="3">
    <source>
        <dbReference type="ARBA" id="ARBA00023163"/>
    </source>
</evidence>
<protein>
    <submittedName>
        <fullName evidence="6">ArsR family transcriptional regulator</fullName>
    </submittedName>
</protein>
<evidence type="ECO:0000256" key="4">
    <source>
        <dbReference type="SAM" id="MobiDB-lite"/>
    </source>
</evidence>
<evidence type="ECO:0000256" key="2">
    <source>
        <dbReference type="ARBA" id="ARBA00023125"/>
    </source>
</evidence>
<dbReference type="SUPFAM" id="SSF46785">
    <property type="entry name" value="Winged helix' DNA-binding domain"/>
    <property type="match status" value="1"/>
</dbReference>
<dbReference type="EMBL" id="SMKA01000009">
    <property type="protein sequence ID" value="TDC34155.1"/>
    <property type="molecule type" value="Genomic_DNA"/>
</dbReference>
<evidence type="ECO:0000256" key="1">
    <source>
        <dbReference type="ARBA" id="ARBA00023015"/>
    </source>
</evidence>
<dbReference type="InterPro" id="IPR036388">
    <property type="entry name" value="WH-like_DNA-bd_sf"/>
</dbReference>
<dbReference type="InterPro" id="IPR036390">
    <property type="entry name" value="WH_DNA-bd_sf"/>
</dbReference>
<dbReference type="Pfam" id="PF12840">
    <property type="entry name" value="HTH_20"/>
    <property type="match status" value="1"/>
</dbReference>
<evidence type="ECO:0000313" key="6">
    <source>
        <dbReference type="EMBL" id="TDC34155.1"/>
    </source>
</evidence>
<dbReference type="GO" id="GO:0003700">
    <property type="term" value="F:DNA-binding transcription factor activity"/>
    <property type="evidence" value="ECO:0007669"/>
    <property type="project" value="InterPro"/>
</dbReference>
<keyword evidence="7" id="KW-1185">Reference proteome</keyword>
<dbReference type="InterPro" id="IPR001845">
    <property type="entry name" value="HTH_ArsR_DNA-bd_dom"/>
</dbReference>
<dbReference type="Gene3D" id="1.10.10.10">
    <property type="entry name" value="Winged helix-like DNA-binding domain superfamily/Winged helix DNA-binding domain"/>
    <property type="match status" value="1"/>
</dbReference>
<evidence type="ECO:0000259" key="5">
    <source>
        <dbReference type="SMART" id="SM00418"/>
    </source>
</evidence>
<sequence>MTVRIHFTPRDLARTTVATTAAPLLEARLSLRLLRHEEGERVFGRWRQRVRATVSADRLQRLFEQTELESLRAYHEVAIAPYWRSINAQVTTENAELGDDLATYGVDTVLSRLHERVVWSPPELHLPDLTGPDLHLGGRGIKLQLSVFCWRAPTKLLDSDGRPVLVLPVRQAPTLLHLAGTEPRRALAAVLGPTRAAALDAALVPCTTTELARRCGITPSAASYHAAILREAGLISSSRVRSTVLHHTTPLGRRLLSGRAQTPESPVTHPK</sequence>
<feature type="domain" description="HTH arsR-type" evidence="5">
    <location>
        <begin position="185"/>
        <end position="261"/>
    </location>
</feature>
<dbReference type="PANTHER" id="PTHR43132">
    <property type="entry name" value="ARSENICAL RESISTANCE OPERON REPRESSOR ARSR-RELATED"/>
    <property type="match status" value="1"/>
</dbReference>
<dbReference type="OrthoDB" id="3808065at2"/>
<dbReference type="InterPro" id="IPR011991">
    <property type="entry name" value="ArsR-like_HTH"/>
</dbReference>
<name>A0A4V2XSM0_9ACTN</name>
<dbReference type="PANTHER" id="PTHR43132:SF8">
    <property type="entry name" value="HTH-TYPE TRANSCRIPTIONAL REGULATOR KMTR"/>
    <property type="match status" value="1"/>
</dbReference>
<dbReference type="RefSeq" id="WP_132402186.1">
    <property type="nucleotide sequence ID" value="NZ_SMKA01000009.1"/>
</dbReference>
<dbReference type="CDD" id="cd00090">
    <property type="entry name" value="HTH_ARSR"/>
    <property type="match status" value="1"/>
</dbReference>